<protein>
    <recommendedName>
        <fullName evidence="1">Aminoglycoside phosphotransferase domain-containing protein</fullName>
    </recommendedName>
</protein>
<dbReference type="InterPro" id="IPR011009">
    <property type="entry name" value="Kinase-like_dom_sf"/>
</dbReference>
<dbReference type="InterPro" id="IPR002575">
    <property type="entry name" value="Aminoglycoside_PTrfase"/>
</dbReference>
<evidence type="ECO:0000313" key="2">
    <source>
        <dbReference type="EMBL" id="GAD96226.1"/>
    </source>
</evidence>
<evidence type="ECO:0000259" key="1">
    <source>
        <dbReference type="Pfam" id="PF01636"/>
    </source>
</evidence>
<accession>V5G2J1</accession>
<proteinExistence type="predicted"/>
<dbReference type="SUPFAM" id="SSF56112">
    <property type="entry name" value="Protein kinase-like (PK-like)"/>
    <property type="match status" value="1"/>
</dbReference>
<dbReference type="PANTHER" id="PTHR21310:SF55">
    <property type="entry name" value="AMINOGLYCOSIDE PHOSPHOTRANSFERASE DOMAIN-CONTAINING PROTEIN"/>
    <property type="match status" value="1"/>
</dbReference>
<dbReference type="PANTHER" id="PTHR21310">
    <property type="entry name" value="AMINOGLYCOSIDE PHOSPHOTRANSFERASE-RELATED-RELATED"/>
    <property type="match status" value="1"/>
</dbReference>
<dbReference type="OrthoDB" id="8300194at2759"/>
<dbReference type="EMBL" id="BAUL01000157">
    <property type="protein sequence ID" value="GAD96226.1"/>
    <property type="molecule type" value="Genomic_DNA"/>
</dbReference>
<dbReference type="InterPro" id="IPR051678">
    <property type="entry name" value="AGP_Transferase"/>
</dbReference>
<gene>
    <name evidence="2" type="ORF">PVAR5_4876</name>
</gene>
<evidence type="ECO:0000313" key="3">
    <source>
        <dbReference type="Proteomes" id="UP000018001"/>
    </source>
</evidence>
<dbReference type="InParanoid" id="V5G2J1"/>
<organism evidence="2 3">
    <name type="scientific">Byssochlamys spectabilis (strain No. 5 / NBRC 109023)</name>
    <name type="common">Paecilomyces variotii</name>
    <dbReference type="NCBI Taxonomy" id="1356009"/>
    <lineage>
        <taxon>Eukaryota</taxon>
        <taxon>Fungi</taxon>
        <taxon>Dikarya</taxon>
        <taxon>Ascomycota</taxon>
        <taxon>Pezizomycotina</taxon>
        <taxon>Eurotiomycetes</taxon>
        <taxon>Eurotiomycetidae</taxon>
        <taxon>Eurotiales</taxon>
        <taxon>Thermoascaceae</taxon>
        <taxon>Paecilomyces</taxon>
    </lineage>
</organism>
<name>V5G2J1_BYSSN</name>
<reference evidence="3" key="1">
    <citation type="journal article" date="2014" name="Genome Announc.">
        <title>Draft genome sequence of the formaldehyde-resistant fungus Byssochlamys spectabilis No. 5 (anamorph Paecilomyces variotii No. 5) (NBRC109023).</title>
        <authorList>
            <person name="Oka T."/>
            <person name="Ekino K."/>
            <person name="Fukuda K."/>
            <person name="Nomura Y."/>
        </authorList>
    </citation>
    <scope>NUCLEOTIDE SEQUENCE [LARGE SCALE GENOMIC DNA]</scope>
    <source>
        <strain evidence="3">No. 5 / NBRC 109023</strain>
    </source>
</reference>
<comment type="caution">
    <text evidence="2">The sequence shown here is derived from an EMBL/GenBank/DDBJ whole genome shotgun (WGS) entry which is preliminary data.</text>
</comment>
<dbReference type="Proteomes" id="UP000018001">
    <property type="component" value="Unassembled WGS sequence"/>
</dbReference>
<dbReference type="AlphaFoldDB" id="V5G2J1"/>
<dbReference type="Gene3D" id="3.90.1200.10">
    <property type="match status" value="1"/>
</dbReference>
<dbReference type="HOGENOM" id="CLU_021768_3_3_1"/>
<dbReference type="Pfam" id="PF01636">
    <property type="entry name" value="APH"/>
    <property type="match status" value="1"/>
</dbReference>
<sequence length="175" mass="19985">MDKIDGKTLSSCWKYLSPNERYSIVQQLQSHVLEWRKLRSSFLGSVDALPPKQYGPFQSLEYKHAVAEALRLSRPDGVWGEAEEMLKEQILSYDADGSISPGVMTHGDLRPGNILIQDGVVSGIIDWGETGYSLPEREFFSAKRIAIDKIWMKMIDHFIPSFQEEYKLWDKSTGQ</sequence>
<feature type="domain" description="Aminoglycoside phosphotransferase" evidence="1">
    <location>
        <begin position="1"/>
        <end position="145"/>
    </location>
</feature>
<keyword evidence="3" id="KW-1185">Reference proteome</keyword>